<dbReference type="PANTHER" id="PTHR47942:SF63">
    <property type="entry name" value="PENTATRICOPEPTIDE REPEAT-CONTAINING PROTEIN"/>
    <property type="match status" value="1"/>
</dbReference>
<accession>A0A409WFM7</accession>
<name>A0A409WFM7_9AGAR</name>
<evidence type="ECO:0000256" key="1">
    <source>
        <dbReference type="ARBA" id="ARBA00022737"/>
    </source>
</evidence>
<dbReference type="InterPro" id="IPR051222">
    <property type="entry name" value="PPR/CCM1_RNA-binding"/>
</dbReference>
<gene>
    <name evidence="3" type="ORF">CVT24_009903</name>
</gene>
<keyword evidence="4" id="KW-1185">Reference proteome</keyword>
<evidence type="ECO:0000256" key="2">
    <source>
        <dbReference type="SAM" id="MobiDB-lite"/>
    </source>
</evidence>
<dbReference type="STRING" id="181874.A0A409WFM7"/>
<feature type="compositionally biased region" description="Low complexity" evidence="2">
    <location>
        <begin position="15"/>
        <end position="33"/>
    </location>
</feature>
<dbReference type="AlphaFoldDB" id="A0A409WFM7"/>
<evidence type="ECO:0008006" key="5">
    <source>
        <dbReference type="Google" id="ProtNLM"/>
    </source>
</evidence>
<proteinExistence type="predicted"/>
<dbReference type="PANTHER" id="PTHR47942">
    <property type="entry name" value="TETRATRICOPEPTIDE REPEAT (TPR)-LIKE SUPERFAMILY PROTEIN-RELATED"/>
    <property type="match status" value="1"/>
</dbReference>
<dbReference type="EMBL" id="NHTK01005497">
    <property type="protein sequence ID" value="PPQ77260.1"/>
    <property type="molecule type" value="Genomic_DNA"/>
</dbReference>
<dbReference type="InParanoid" id="A0A409WFM7"/>
<feature type="region of interest" description="Disordered" evidence="2">
    <location>
        <begin position="1"/>
        <end position="36"/>
    </location>
</feature>
<keyword evidence="1" id="KW-0677">Repeat</keyword>
<protein>
    <recommendedName>
        <fullName evidence="5">Pentacotripeptide-repeat region of PRORP domain-containing protein</fullName>
    </recommendedName>
</protein>
<evidence type="ECO:0000313" key="4">
    <source>
        <dbReference type="Proteomes" id="UP000284842"/>
    </source>
</evidence>
<feature type="non-terminal residue" evidence="3">
    <location>
        <position position="305"/>
    </location>
</feature>
<dbReference type="InterPro" id="IPR011990">
    <property type="entry name" value="TPR-like_helical_dom_sf"/>
</dbReference>
<dbReference type="Gene3D" id="1.25.40.10">
    <property type="entry name" value="Tetratricopeptide repeat domain"/>
    <property type="match status" value="1"/>
</dbReference>
<dbReference type="OrthoDB" id="5588846at2759"/>
<evidence type="ECO:0000313" key="3">
    <source>
        <dbReference type="EMBL" id="PPQ77260.1"/>
    </source>
</evidence>
<comment type="caution">
    <text evidence="3">The sequence shown here is derived from an EMBL/GenBank/DDBJ whole genome shotgun (WGS) entry which is preliminary data.</text>
</comment>
<sequence length="305" mass="34439">MPGVTLLKPSSGQNPSQQQHLHQFHPHQPSQLHTKTPLSTQHPLVFIKDVVPTIPVVVMEVVNPPFRQPSLPQTSAKTTILYLRARHHLSSDYFVQYSQRTSLALLHRYEDKNTPAPMKTYTSAITSLFSRPLSTSRAHAWDLFSHMRPVAHPEPDTLLYTLMIRACANPVSTKYPSEPERALDLWTEMTVDHKLVPTTGSYNAIILACAKSGTKTYVNEAFRLARQMLDSHRDAKGISPYRPDRSTFRALLEGTKRIGDLGRTGWILAEMVKLTNQSLEQEAVYGPQEPLIDVDIMTHVFHAYA</sequence>
<organism evidence="3 4">
    <name type="scientific">Panaeolus cyanescens</name>
    <dbReference type="NCBI Taxonomy" id="181874"/>
    <lineage>
        <taxon>Eukaryota</taxon>
        <taxon>Fungi</taxon>
        <taxon>Dikarya</taxon>
        <taxon>Basidiomycota</taxon>
        <taxon>Agaricomycotina</taxon>
        <taxon>Agaricomycetes</taxon>
        <taxon>Agaricomycetidae</taxon>
        <taxon>Agaricales</taxon>
        <taxon>Agaricineae</taxon>
        <taxon>Galeropsidaceae</taxon>
        <taxon>Panaeolus</taxon>
    </lineage>
</organism>
<reference evidence="3 4" key="1">
    <citation type="journal article" date="2018" name="Evol. Lett.">
        <title>Horizontal gene cluster transfer increased hallucinogenic mushroom diversity.</title>
        <authorList>
            <person name="Reynolds H.T."/>
            <person name="Vijayakumar V."/>
            <person name="Gluck-Thaler E."/>
            <person name="Korotkin H.B."/>
            <person name="Matheny P.B."/>
            <person name="Slot J.C."/>
        </authorList>
    </citation>
    <scope>NUCLEOTIDE SEQUENCE [LARGE SCALE GENOMIC DNA]</scope>
    <source>
        <strain evidence="3 4">2629</strain>
    </source>
</reference>
<dbReference type="Proteomes" id="UP000284842">
    <property type="component" value="Unassembled WGS sequence"/>
</dbReference>